<organism evidence="1 2">
    <name type="scientific">Virgibacillus necropolis</name>
    <dbReference type="NCBI Taxonomy" id="163877"/>
    <lineage>
        <taxon>Bacteria</taxon>
        <taxon>Bacillati</taxon>
        <taxon>Bacillota</taxon>
        <taxon>Bacilli</taxon>
        <taxon>Bacillales</taxon>
        <taxon>Bacillaceae</taxon>
        <taxon>Virgibacillus</taxon>
    </lineage>
</organism>
<dbReference type="AlphaFoldDB" id="A0A221MB71"/>
<reference evidence="1 2" key="1">
    <citation type="journal article" date="2003" name="Int. J. Syst. Evol. Microbiol.">
        <title>Virgibacillus carmonensis sp. nov., Virgibacillus necropolis sp. nov. and Virgibacillus picturae sp. nov., three novel species isolated from deteriorated mural paintings, transfer of the species of the genus salibacillus to Virgibacillus, as Virgibacillus marismortui comb. nov. and Virgibacillus salexigens comb. nov., and emended description of the genus Virgibacillus.</title>
        <authorList>
            <person name="Heyrman J."/>
            <person name="Logan N.A."/>
            <person name="Busse H.J."/>
            <person name="Balcaen A."/>
            <person name="Lebbe L."/>
            <person name="Rodriguez-Diaz M."/>
            <person name="Swings J."/>
            <person name="De Vos P."/>
        </authorList>
    </citation>
    <scope>NUCLEOTIDE SEQUENCE [LARGE SCALE GENOMIC DNA]</scope>
    <source>
        <strain evidence="1 2">LMG 19488</strain>
    </source>
</reference>
<dbReference type="EMBL" id="CP022437">
    <property type="protein sequence ID" value="ASN04877.1"/>
    <property type="molecule type" value="Genomic_DNA"/>
</dbReference>
<keyword evidence="2" id="KW-1185">Reference proteome</keyword>
<accession>A0A221MB71</accession>
<dbReference type="InterPro" id="IPR047175">
    <property type="entry name" value="CotS-like"/>
</dbReference>
<evidence type="ECO:0000313" key="1">
    <source>
        <dbReference type="EMBL" id="ASN04877.1"/>
    </source>
</evidence>
<sequence>MKNLLATYYGIQTEGTCFLDGAEGFIGNEYIYFIIPAENKEAIHIEQLALAYYLFENGVNNVAVPVENVNGEWTTLFMGDEYTVVKMRPLDRNLKLSHGKLLAHLHRVGAGYPFEPQDFSSYGQWKQLWINKLTAFEQKMEQDDTLYKSPYHRKLSDLFPYIIGISENAIQYLQETEFDNRFHESDKGTIAYKRYTNQCNRDVIWHGDFIYDHPVRDLAEHIRYCILYQNEKGVENVIEFLQDYQKERSLSIFSWRLLYARLLYPVHFFDLMEKGFTSTSYDSLLSSLTDLQLKQIRYEKFMGDFFQTVGIEHDEWKIPVVDWL</sequence>
<dbReference type="GO" id="GO:0042601">
    <property type="term" value="C:endospore-forming forespore"/>
    <property type="evidence" value="ECO:0007669"/>
    <property type="project" value="TreeGrafter"/>
</dbReference>
<dbReference type="KEGG" id="vne:CFK40_07545"/>
<dbReference type="OrthoDB" id="2986702at2"/>
<protein>
    <recommendedName>
        <fullName evidence="3">Spore coat protein YutH</fullName>
    </recommendedName>
</protein>
<dbReference type="InterPro" id="IPR011009">
    <property type="entry name" value="Kinase-like_dom_sf"/>
</dbReference>
<evidence type="ECO:0008006" key="3">
    <source>
        <dbReference type="Google" id="ProtNLM"/>
    </source>
</evidence>
<dbReference type="RefSeq" id="WP_089531728.1">
    <property type="nucleotide sequence ID" value="NZ_CP022437.1"/>
</dbReference>
<dbReference type="SUPFAM" id="SSF56112">
    <property type="entry name" value="Protein kinase-like (PK-like)"/>
    <property type="match status" value="1"/>
</dbReference>
<dbReference type="Proteomes" id="UP000204391">
    <property type="component" value="Chromosome"/>
</dbReference>
<name>A0A221MB71_9BACI</name>
<proteinExistence type="predicted"/>
<gene>
    <name evidence="1" type="ORF">CFK40_07545</name>
</gene>
<evidence type="ECO:0000313" key="2">
    <source>
        <dbReference type="Proteomes" id="UP000204391"/>
    </source>
</evidence>
<dbReference type="Gene3D" id="3.90.1200.10">
    <property type="match status" value="1"/>
</dbReference>
<dbReference type="PANTHER" id="PTHR39179">
    <property type="entry name" value="SPORE COAT PROTEIN I"/>
    <property type="match status" value="1"/>
</dbReference>
<dbReference type="PANTHER" id="PTHR39179:SF2">
    <property type="entry name" value="ENDOSPORE COAT-ASSOCIATED PROTEIN YUTH"/>
    <property type="match status" value="1"/>
</dbReference>